<feature type="transmembrane region" description="Helical" evidence="1">
    <location>
        <begin position="388"/>
        <end position="408"/>
    </location>
</feature>
<evidence type="ECO:0000313" key="5">
    <source>
        <dbReference type="Proteomes" id="UP001164746"/>
    </source>
</evidence>
<feature type="transmembrane region" description="Helical" evidence="1">
    <location>
        <begin position="1325"/>
        <end position="1344"/>
    </location>
</feature>
<dbReference type="SMART" id="SM00703">
    <property type="entry name" value="NRF"/>
    <property type="match status" value="2"/>
</dbReference>
<accession>A0ABY7EMV9</accession>
<evidence type="ECO:0000256" key="1">
    <source>
        <dbReference type="SAM" id="Phobius"/>
    </source>
</evidence>
<feature type="domain" description="Nose resistant-to-fluoxetine protein N-terminal" evidence="3">
    <location>
        <begin position="114"/>
        <end position="250"/>
    </location>
</feature>
<dbReference type="InterPro" id="IPR006621">
    <property type="entry name" value="Nose-resist-to-fluoxetine_N"/>
</dbReference>
<gene>
    <name evidence="4" type="ORF">MAR_025510</name>
</gene>
<proteinExistence type="predicted"/>
<dbReference type="PANTHER" id="PTHR11161">
    <property type="entry name" value="O-ACYLTRANSFERASE"/>
    <property type="match status" value="1"/>
</dbReference>
<reference evidence="4" key="1">
    <citation type="submission" date="2022-11" db="EMBL/GenBank/DDBJ databases">
        <title>Centuries of genome instability and evolution in soft-shell clam transmissible cancer (bioRxiv).</title>
        <authorList>
            <person name="Hart S.F.M."/>
            <person name="Yonemitsu M.A."/>
            <person name="Giersch R.M."/>
            <person name="Beal B.F."/>
            <person name="Arriagada G."/>
            <person name="Davis B.W."/>
            <person name="Ostrander E.A."/>
            <person name="Goff S.P."/>
            <person name="Metzger M.J."/>
        </authorList>
    </citation>
    <scope>NUCLEOTIDE SEQUENCE</scope>
    <source>
        <strain evidence="4">MELC-2E11</strain>
        <tissue evidence="4">Siphon/mantle</tissue>
    </source>
</reference>
<feature type="transmembrane region" description="Helical" evidence="1">
    <location>
        <begin position="472"/>
        <end position="495"/>
    </location>
</feature>
<feature type="transmembrane region" description="Helical" evidence="1">
    <location>
        <begin position="750"/>
        <end position="772"/>
    </location>
</feature>
<name>A0ABY7EMV9_MYAAR</name>
<feature type="transmembrane region" description="Helical" evidence="1">
    <location>
        <begin position="1038"/>
        <end position="1058"/>
    </location>
</feature>
<keyword evidence="1" id="KW-0472">Membrane</keyword>
<dbReference type="PANTHER" id="PTHR11161:SF69">
    <property type="entry name" value="NOSE RESISTANT TO FLUOXETINE PROTEIN 6-LIKE PROTEIN"/>
    <property type="match status" value="1"/>
</dbReference>
<sequence>MKHSYIIVLMLCIFCLSIYAEQNDTAQAAFENVISDLLKTIGSVIQNSSYPDVANIDLQTLFNNGKGSNALGPIIQTVTGLLFPGRTHDDNAPVDLAVLTSIASSLTLQSLGVSPGCSNDLMLLLQGLMDRDAWALTVLDAFGKPDSGMLQGRIWFPGGFDECQDVDAIVYNNATEATDQFKGKYCRLDIPTGRPSFVPGVENSIRVGICVSDRCNVADLNNLIETVQRTFLNGTTNADITAVCDEPLRLGSDAIGCICFLAVLGAFILFGTLYDILAVQMKVKTKDNSSEIQHRLTVVSGISYVNNAFAGKENGNVPHDQEKELPPVYTMKADNHVNTDTPIIEPVSNQQSQGTMERILLAFSVYSNGGKILNTDQREGSLGALNGIRFLSMAWVILGHTFSFPIGLSANILKFAFDQESYVSFCAIMYATVSVDSFFTLSGVLVAYLTLRELKKVGGANRLNWLMFYFHRFWRLTPPYMLVLMFGTVLSPYLINGPLRLTHDLPSMGECRHTWWTNLLYINNYVELDHMCMGWSWYLANDMQFYIISPLILLPLFYNVVAGAISCLVFLSASLAARWVIAYQHEYPVQGMLPDAPQPIDGNSWKMQYAPSYSRLGPYIVGLFAGYLLYKTKRKLKIPKSLNLLLWFLSFATFCLVVYGPYSRDGNHIFSLEESSAYTALSRTAWGVALAYLIIACCTGHGGWINELLSWRGFIPLSRLTYCAYLIHPLVMITFYSSRRQLTYFTHFELIYLFLGHMTLTYGLSFIVSLVFEAPMMGLEKAVLRKGMLDAFGKPDSGIMQGRIWFPGGYDECLGVDATVNNNAMETMNHFKGKYCRLELPSDIPPLGLGYENAIRIGLCVSDRCNKADLNSFVEAVQKTLLNITTKGKIEVVCDEPMQLGSDAIGCICFLASLGAFVLFGTLYDILAVQMKSNYNDKSCKTPHRVTVASGVFNVNKAAIRVESHTDAHDIKEEIPPVLIEKAVNCSNTGNPNVEKVLSKHNQGAMERVLLAFSFYSNGVKILNTDQRKGSLNALNGIRFLSMAWVILGHTYGFSIGFDANMLTFASGQKSFASFCAIIGVLVAYLTLQELKKVGGAKRLNWLMFYFHRFWRLTPPYMLVLMFGTVLSPYLISGPLRIPGDLPTMLECRKNWWTNLLYVNNYVENDHMQLGCRKDENYGRNLYIPSYSRLGPYIVGLFVGYLLYKTKSKLKIPKSLNLVLWFVSFSTFCLVVYGPYSQDGNHIFSVNESSAYFALARTAWGVALAYLIVASCTGHGGWINEMLSWRGFIPLSRLTYCAYLIHPLVMLITVVCMLQIYLFLGHMTMTYGLSFIVSLVFEAPMMGLEKAILRMGGK</sequence>
<feature type="domain" description="Nose resistant-to-fluoxetine protein N-terminal" evidence="3">
    <location>
        <begin position="769"/>
        <end position="896"/>
    </location>
</feature>
<keyword evidence="1" id="KW-0812">Transmembrane</keyword>
<feature type="transmembrane region" description="Helical" evidence="1">
    <location>
        <begin position="1186"/>
        <end position="1204"/>
    </location>
</feature>
<evidence type="ECO:0000256" key="2">
    <source>
        <dbReference type="SAM" id="SignalP"/>
    </source>
</evidence>
<feature type="chain" id="PRO_5047469990" evidence="2">
    <location>
        <begin position="21"/>
        <end position="1354"/>
    </location>
</feature>
<evidence type="ECO:0000313" key="4">
    <source>
        <dbReference type="EMBL" id="WAR11330.1"/>
    </source>
</evidence>
<evidence type="ECO:0000259" key="3">
    <source>
        <dbReference type="SMART" id="SM00703"/>
    </source>
</evidence>
<feature type="signal peptide" evidence="2">
    <location>
        <begin position="1"/>
        <end position="20"/>
    </location>
</feature>
<feature type="transmembrane region" description="Helical" evidence="1">
    <location>
        <begin position="428"/>
        <end position="451"/>
    </location>
</feature>
<dbReference type="Proteomes" id="UP001164746">
    <property type="component" value="Chromosome 8"/>
</dbReference>
<feature type="transmembrane region" description="Helical" evidence="1">
    <location>
        <begin position="1294"/>
        <end position="1319"/>
    </location>
</feature>
<keyword evidence="5" id="KW-1185">Reference proteome</keyword>
<dbReference type="InterPro" id="IPR002656">
    <property type="entry name" value="Acyl_transf_3_dom"/>
</dbReference>
<keyword evidence="1" id="KW-1133">Transmembrane helix</keyword>
<feature type="transmembrane region" description="Helical" evidence="1">
    <location>
        <begin position="1109"/>
        <end position="1132"/>
    </location>
</feature>
<feature type="transmembrane region" description="Helical" evidence="1">
    <location>
        <begin position="642"/>
        <end position="662"/>
    </location>
</feature>
<dbReference type="EMBL" id="CP111019">
    <property type="protein sequence ID" value="WAR11330.1"/>
    <property type="molecule type" value="Genomic_DNA"/>
</dbReference>
<dbReference type="Pfam" id="PF01757">
    <property type="entry name" value="Acyl_transf_3"/>
    <property type="match status" value="1"/>
</dbReference>
<dbReference type="Pfam" id="PF20146">
    <property type="entry name" value="NRF"/>
    <property type="match status" value="2"/>
</dbReference>
<feature type="transmembrane region" description="Helical" evidence="1">
    <location>
        <begin position="1216"/>
        <end position="1236"/>
    </location>
</feature>
<feature type="transmembrane region" description="Helical" evidence="1">
    <location>
        <begin position="1070"/>
        <end position="1088"/>
    </location>
</feature>
<feature type="transmembrane region" description="Helical" evidence="1">
    <location>
        <begin position="612"/>
        <end position="630"/>
    </location>
</feature>
<keyword evidence="2" id="KW-0732">Signal</keyword>
<feature type="transmembrane region" description="Helical" evidence="1">
    <location>
        <begin position="551"/>
        <end position="581"/>
    </location>
</feature>
<protein>
    <submittedName>
        <fullName evidence="4">NRF6-like protein</fullName>
    </submittedName>
</protein>
<feature type="transmembrane region" description="Helical" evidence="1">
    <location>
        <begin position="717"/>
        <end position="738"/>
    </location>
</feature>
<feature type="transmembrane region" description="Helical" evidence="1">
    <location>
        <begin position="1251"/>
        <end position="1273"/>
    </location>
</feature>
<feature type="transmembrane region" description="Helical" evidence="1">
    <location>
        <begin position="685"/>
        <end position="705"/>
    </location>
</feature>
<feature type="transmembrane region" description="Helical" evidence="1">
    <location>
        <begin position="253"/>
        <end position="277"/>
    </location>
</feature>
<organism evidence="4 5">
    <name type="scientific">Mya arenaria</name>
    <name type="common">Soft-shell clam</name>
    <dbReference type="NCBI Taxonomy" id="6604"/>
    <lineage>
        <taxon>Eukaryota</taxon>
        <taxon>Metazoa</taxon>
        <taxon>Spiralia</taxon>
        <taxon>Lophotrochozoa</taxon>
        <taxon>Mollusca</taxon>
        <taxon>Bivalvia</taxon>
        <taxon>Autobranchia</taxon>
        <taxon>Heteroconchia</taxon>
        <taxon>Euheterodonta</taxon>
        <taxon>Imparidentia</taxon>
        <taxon>Neoheterodontei</taxon>
        <taxon>Myida</taxon>
        <taxon>Myoidea</taxon>
        <taxon>Myidae</taxon>
        <taxon>Mya</taxon>
    </lineage>
</organism>
<dbReference type="InterPro" id="IPR052728">
    <property type="entry name" value="O2_lipid_transport_reg"/>
</dbReference>